<dbReference type="Pfam" id="PF05494">
    <property type="entry name" value="MlaC"/>
    <property type="match status" value="1"/>
</dbReference>
<dbReference type="PANTHER" id="PTHR36573:SF1">
    <property type="entry name" value="INTERMEMBRANE PHOSPHOLIPID TRANSPORT SYSTEM BINDING PROTEIN MLAC"/>
    <property type="match status" value="1"/>
</dbReference>
<sequence>MKIFVSFLLGIFLPIYLNAQNADEKLLFDKMAVISNNFYEILNDDKNDAKTRREKIIQEVIPLFDFKLMARLSLDKNIRSSISKKQYHEFTNIFEDYIKDFYLDRIDLLKGTSSNVRESKQNKGNRVFVKATIDGDSGSTLVIYKFYKNKEQKWLIYDLEIANVSILQSYRSQFKSYLSEHSFEELLTKLKQQT</sequence>
<dbReference type="RefSeq" id="WP_152308286.1">
    <property type="nucleotide sequence ID" value="NZ_CP043617.1"/>
</dbReference>
<evidence type="ECO:0000313" key="1">
    <source>
        <dbReference type="EMBL" id="QFR50338.1"/>
    </source>
</evidence>
<gene>
    <name evidence="1" type="ORF">FJR48_11615</name>
</gene>
<dbReference type="OrthoDB" id="9798905at2"/>
<organism evidence="1 2">
    <name type="scientific">Sulfurimonas lithotrophica</name>
    <dbReference type="NCBI Taxonomy" id="2590022"/>
    <lineage>
        <taxon>Bacteria</taxon>
        <taxon>Pseudomonadati</taxon>
        <taxon>Campylobacterota</taxon>
        <taxon>Epsilonproteobacteria</taxon>
        <taxon>Campylobacterales</taxon>
        <taxon>Sulfurimonadaceae</taxon>
        <taxon>Sulfurimonas</taxon>
    </lineage>
</organism>
<dbReference type="AlphaFoldDB" id="A0A5P8P3L4"/>
<keyword evidence="2" id="KW-1185">Reference proteome</keyword>
<evidence type="ECO:0000313" key="2">
    <source>
        <dbReference type="Proteomes" id="UP000326944"/>
    </source>
</evidence>
<dbReference type="InterPro" id="IPR042245">
    <property type="entry name" value="Tgt2/MlaC_sf"/>
</dbReference>
<dbReference type="InterPro" id="IPR008869">
    <property type="entry name" value="MlaC/ttg2D"/>
</dbReference>
<dbReference type="Gene3D" id="3.10.450.710">
    <property type="entry name" value="Tgt2/MlaC"/>
    <property type="match status" value="1"/>
</dbReference>
<accession>A0A5P8P3L4</accession>
<name>A0A5P8P3L4_9BACT</name>
<dbReference type="Proteomes" id="UP000326944">
    <property type="component" value="Chromosome"/>
</dbReference>
<protein>
    <submittedName>
        <fullName evidence="1">ABC transporter substrate-binding protein</fullName>
    </submittedName>
</protein>
<dbReference type="PANTHER" id="PTHR36573">
    <property type="entry name" value="INTERMEMBRANE PHOSPHOLIPID TRANSPORT SYSTEM BINDING PROTEIN MLAC"/>
    <property type="match status" value="1"/>
</dbReference>
<dbReference type="KEGG" id="sulg:FJR48_11615"/>
<proteinExistence type="predicted"/>
<reference evidence="1 2" key="1">
    <citation type="submission" date="2019-09" db="EMBL/GenBank/DDBJ databases">
        <title>Sulfurimonas gotlandica sp. nov., a chemoautotrophic and psychrotolerant epsilonproteobacterium isolated from a pelagic redoxcline, and an emended description of the genus Sulfurimonas.</title>
        <authorList>
            <person name="Wang S."/>
            <person name="Jiang L."/>
            <person name="Shao S."/>
        </authorList>
    </citation>
    <scope>NUCLEOTIDE SEQUENCE [LARGE SCALE GENOMIC DNA]</scope>
    <source>
        <strain evidence="1 2">GYSZ_1</strain>
    </source>
</reference>
<dbReference type="EMBL" id="CP043617">
    <property type="protein sequence ID" value="QFR50338.1"/>
    <property type="molecule type" value="Genomic_DNA"/>
</dbReference>